<name>A0A510Y9S3_MARHA</name>
<dbReference type="PANTHER" id="PTHR13617:SF14">
    <property type="entry name" value="PROTEIN ABHD18"/>
    <property type="match status" value="1"/>
</dbReference>
<proteinExistence type="predicted"/>
<dbReference type="Pfam" id="PF09752">
    <property type="entry name" value="ABHD18"/>
    <property type="match status" value="1"/>
</dbReference>
<dbReference type="InterPro" id="IPR019149">
    <property type="entry name" value="ABHD18"/>
</dbReference>
<evidence type="ECO:0000313" key="1">
    <source>
        <dbReference type="EMBL" id="GEK59441.1"/>
    </source>
</evidence>
<dbReference type="PANTHER" id="PTHR13617">
    <property type="entry name" value="PROTEIN ABHD18"/>
    <property type="match status" value="1"/>
</dbReference>
<protein>
    <submittedName>
        <fullName evidence="1">Alpha/beta hydrolase</fullName>
    </submittedName>
</protein>
<keyword evidence="1" id="KW-0378">Hydrolase</keyword>
<dbReference type="EMBL" id="BJUN01000014">
    <property type="protein sequence ID" value="GEK59441.1"/>
    <property type="molecule type" value="Genomic_DNA"/>
</dbReference>
<accession>A0A510Y9S3</accession>
<comment type="caution">
    <text evidence="1">The sequence shown here is derived from an EMBL/GenBank/DDBJ whole genome shotgun (WGS) entry which is preliminary data.</text>
</comment>
<gene>
    <name evidence="1" type="ORF">MHA01_23460</name>
</gene>
<evidence type="ECO:0000313" key="2">
    <source>
        <dbReference type="Proteomes" id="UP000321051"/>
    </source>
</evidence>
<organism evidence="1 2">
    <name type="scientific">Marinococcus halophilus</name>
    <dbReference type="NCBI Taxonomy" id="1371"/>
    <lineage>
        <taxon>Bacteria</taxon>
        <taxon>Bacillati</taxon>
        <taxon>Bacillota</taxon>
        <taxon>Bacilli</taxon>
        <taxon>Bacillales</taxon>
        <taxon>Bacillaceae</taxon>
        <taxon>Marinococcus</taxon>
    </lineage>
</organism>
<dbReference type="AlphaFoldDB" id="A0A510Y9S3"/>
<dbReference type="STRING" id="1371.GCA_900166605_01002"/>
<sequence length="320" mass="36856">MIAKWIDKYALNQLHKVKSENYQYAPPRRVPRQDEREQFYAATDLDLSFNLLPSKHYLEGTFQAQSAIKAEHKENQILSGEAYIQHVSAPNIVFVHGWRADSHDRTKSIFHETFQKQGWNMFYYCMPYHLEREPEASSYSGEMMISANIARTIDTVQQTIQELRGLIKWLKTYHGGPVIVVGISLGGFISNLLATLEEEIDALISVFYANRMSYAIYHTPAGKYIKQDLKDHGVEYENLAEYWRIIDPSEATPKISQDNILLMSAKHDQYVSNQDANKLWETWGRPARSIYNSGHAGFVFKKRAIAKETKAFIQKSLGPQ</sequence>
<dbReference type="SUPFAM" id="SSF53474">
    <property type="entry name" value="alpha/beta-Hydrolases"/>
    <property type="match status" value="1"/>
</dbReference>
<dbReference type="InterPro" id="IPR029058">
    <property type="entry name" value="AB_hydrolase_fold"/>
</dbReference>
<reference evidence="1 2" key="1">
    <citation type="submission" date="2019-07" db="EMBL/GenBank/DDBJ databases">
        <title>Whole genome shotgun sequence of Marinococcus halophilus NBRC 102359.</title>
        <authorList>
            <person name="Hosoyama A."/>
            <person name="Uohara A."/>
            <person name="Ohji S."/>
            <person name="Ichikawa N."/>
        </authorList>
    </citation>
    <scope>NUCLEOTIDE SEQUENCE [LARGE SCALE GENOMIC DNA]</scope>
    <source>
        <strain evidence="1 2">NBRC 102359</strain>
    </source>
</reference>
<dbReference type="RefSeq" id="WP_233133394.1">
    <property type="nucleotide sequence ID" value="NZ_BJUN01000014.1"/>
</dbReference>
<keyword evidence="2" id="KW-1185">Reference proteome</keyword>
<dbReference type="Proteomes" id="UP000321051">
    <property type="component" value="Unassembled WGS sequence"/>
</dbReference>
<dbReference type="GO" id="GO:0016787">
    <property type="term" value="F:hydrolase activity"/>
    <property type="evidence" value="ECO:0007669"/>
    <property type="project" value="UniProtKB-KW"/>
</dbReference>
<dbReference type="Gene3D" id="3.40.50.1820">
    <property type="entry name" value="alpha/beta hydrolase"/>
    <property type="match status" value="1"/>
</dbReference>